<gene>
    <name evidence="2" type="ORF">C8D95_101216</name>
</gene>
<feature type="transmembrane region" description="Helical" evidence="1">
    <location>
        <begin position="162"/>
        <end position="184"/>
    </location>
</feature>
<evidence type="ECO:0000256" key="1">
    <source>
        <dbReference type="SAM" id="Phobius"/>
    </source>
</evidence>
<dbReference type="Proteomes" id="UP000245390">
    <property type="component" value="Unassembled WGS sequence"/>
</dbReference>
<protein>
    <submittedName>
        <fullName evidence="2">Peptidase C13-like protein</fullName>
    </submittedName>
</protein>
<keyword evidence="1" id="KW-0812">Transmembrane</keyword>
<dbReference type="GO" id="GO:0008233">
    <property type="term" value="F:peptidase activity"/>
    <property type="evidence" value="ECO:0007669"/>
    <property type="project" value="InterPro"/>
</dbReference>
<keyword evidence="3" id="KW-1185">Reference proteome</keyword>
<evidence type="ECO:0000313" key="2">
    <source>
        <dbReference type="EMBL" id="PWK58403.1"/>
    </source>
</evidence>
<keyword evidence="1" id="KW-1133">Transmembrane helix</keyword>
<dbReference type="Pfam" id="PF01650">
    <property type="entry name" value="Peptidase_C13"/>
    <property type="match status" value="1"/>
</dbReference>
<feature type="transmembrane region" description="Helical" evidence="1">
    <location>
        <begin position="133"/>
        <end position="155"/>
    </location>
</feature>
<dbReference type="AlphaFoldDB" id="A0A316GCX8"/>
<keyword evidence="1" id="KW-0472">Membrane</keyword>
<reference evidence="2 3" key="1">
    <citation type="submission" date="2018-05" db="EMBL/GenBank/DDBJ databases">
        <title>Genomic Encyclopedia of Type Strains, Phase IV (KMG-IV): sequencing the most valuable type-strain genomes for metagenomic binning, comparative biology and taxonomic classification.</title>
        <authorList>
            <person name="Goeker M."/>
        </authorList>
    </citation>
    <scope>NUCLEOTIDE SEQUENCE [LARGE SCALE GENOMIC DNA]</scope>
    <source>
        <strain evidence="2 3">DSM 103371</strain>
    </source>
</reference>
<dbReference type="GO" id="GO:0006508">
    <property type="term" value="P:proteolysis"/>
    <property type="evidence" value="ECO:0007669"/>
    <property type="project" value="InterPro"/>
</dbReference>
<feature type="transmembrane region" description="Helical" evidence="1">
    <location>
        <begin position="46"/>
        <end position="65"/>
    </location>
</feature>
<dbReference type="Gene3D" id="3.40.50.1460">
    <property type="match status" value="1"/>
</dbReference>
<proteinExistence type="predicted"/>
<feature type="transmembrane region" description="Helical" evidence="1">
    <location>
        <begin position="108"/>
        <end position="127"/>
    </location>
</feature>
<comment type="caution">
    <text evidence="2">The sequence shown here is derived from an EMBL/GenBank/DDBJ whole genome shotgun (WGS) entry which is preliminary data.</text>
</comment>
<dbReference type="InterPro" id="IPR001096">
    <property type="entry name" value="Peptidase_C13"/>
</dbReference>
<dbReference type="OrthoDB" id="345222at2"/>
<sequence length="449" mass="47227">MSEPSGTSEVLSGGLLARSVENLSTVIRRILPGADTRPVHAGSTDALVAFVVLIAIEALVYVILVSPGSLTYWEMRGFAGGVVFHVLAALLVAVAARRGEVVPDLAVGLLWALTIGLVLAFVAGFVIPPDGWLGWIIGYALPSMLPAVLFLLATLGPVTGGIAALAFVVSVGLVTLEWAGVPLWTNDEEVASEAPPVPDTEALYAAQPDLLRQQTAALRSGQAGVPELFAVLGAGHPYEGVFAREVDAVADQLATDFGAEGRVIRLVNDAATPAALPLLNRTNLATALFSVGRAMNEEDILLLFITSHGAPGLLSTWFNGAISRDLQTGDLARILDEARIPNAVIVVSACYSGSFVEALRASNRLILTAARADRASFGCAAENEWTDWGRAFFQEGLAESFDPREAARIAQDIVAENEAREGYDASQPQIAEGASIGAALDRWLATLQP</sequence>
<name>A0A316GCX8_9RHOB</name>
<evidence type="ECO:0000313" key="3">
    <source>
        <dbReference type="Proteomes" id="UP000245390"/>
    </source>
</evidence>
<dbReference type="KEGG" id="salo:EF888_02535"/>
<dbReference type="EMBL" id="QGGV01000001">
    <property type="protein sequence ID" value="PWK58403.1"/>
    <property type="molecule type" value="Genomic_DNA"/>
</dbReference>
<dbReference type="RefSeq" id="WP_109757302.1">
    <property type="nucleotide sequence ID" value="NZ_CP034588.1"/>
</dbReference>
<organism evidence="2 3">
    <name type="scientific">Silicimonas algicola</name>
    <dbReference type="NCBI Taxonomy" id="1826607"/>
    <lineage>
        <taxon>Bacteria</taxon>
        <taxon>Pseudomonadati</taxon>
        <taxon>Pseudomonadota</taxon>
        <taxon>Alphaproteobacteria</taxon>
        <taxon>Rhodobacterales</taxon>
        <taxon>Paracoccaceae</taxon>
    </lineage>
</organism>
<accession>A0A316GCX8</accession>
<feature type="transmembrane region" description="Helical" evidence="1">
    <location>
        <begin position="77"/>
        <end position="96"/>
    </location>
</feature>